<dbReference type="Proteomes" id="UP000435187">
    <property type="component" value="Unassembled WGS sequence"/>
</dbReference>
<organism evidence="16 17">
    <name type="scientific">Gracilibacillus thailandensis</name>
    <dbReference type="NCBI Taxonomy" id="563735"/>
    <lineage>
        <taxon>Bacteria</taxon>
        <taxon>Bacillati</taxon>
        <taxon>Bacillota</taxon>
        <taxon>Bacilli</taxon>
        <taxon>Bacillales</taxon>
        <taxon>Bacillaceae</taxon>
        <taxon>Gracilibacillus</taxon>
    </lineage>
</organism>
<keyword evidence="4 13" id="KW-0138">CF(0)</keyword>
<keyword evidence="6 13" id="KW-0375">Hydrogen ion transport</keyword>
<dbReference type="NCBIfam" id="TIGR01144">
    <property type="entry name" value="ATP_synt_b"/>
    <property type="match status" value="1"/>
</dbReference>
<dbReference type="Pfam" id="PF00430">
    <property type="entry name" value="ATP-synt_B"/>
    <property type="match status" value="1"/>
</dbReference>
<evidence type="ECO:0000256" key="5">
    <source>
        <dbReference type="ARBA" id="ARBA00022692"/>
    </source>
</evidence>
<comment type="function">
    <text evidence="13">Component of the F(0) channel, it forms part of the peripheral stalk, linking F(1) to F(0).</text>
</comment>
<evidence type="ECO:0000313" key="17">
    <source>
        <dbReference type="Proteomes" id="UP000435187"/>
    </source>
</evidence>
<name>A0A6N7QZH2_9BACI</name>
<comment type="subcellular location">
    <subcellularLocation>
        <location evidence="13">Cell membrane</location>
        <topology evidence="13">Single-pass membrane protein</topology>
    </subcellularLocation>
    <subcellularLocation>
        <location evidence="12">Endomembrane system</location>
        <topology evidence="12">Single-pass membrane protein</topology>
    </subcellularLocation>
</comment>
<keyword evidence="5 13" id="KW-0812">Transmembrane</keyword>
<comment type="caution">
    <text evidence="16">The sequence shown here is derived from an EMBL/GenBank/DDBJ whole genome shotgun (WGS) entry which is preliminary data.</text>
</comment>
<evidence type="ECO:0000256" key="9">
    <source>
        <dbReference type="ARBA" id="ARBA00023136"/>
    </source>
</evidence>
<evidence type="ECO:0000256" key="14">
    <source>
        <dbReference type="RuleBase" id="RU003848"/>
    </source>
</evidence>
<keyword evidence="17" id="KW-1185">Reference proteome</keyword>
<comment type="similarity">
    <text evidence="1 13 14">Belongs to the ATPase B chain family.</text>
</comment>
<feature type="transmembrane region" description="Helical" evidence="13">
    <location>
        <begin position="22"/>
        <end position="42"/>
    </location>
</feature>
<dbReference type="EMBL" id="WJEE01000011">
    <property type="protein sequence ID" value="MRI66110.1"/>
    <property type="molecule type" value="Genomic_DNA"/>
</dbReference>
<evidence type="ECO:0000256" key="1">
    <source>
        <dbReference type="ARBA" id="ARBA00005513"/>
    </source>
</evidence>
<comment type="subunit">
    <text evidence="13">F-type ATPases have 2 components, F(1) - the catalytic core - and F(0) - the membrane proton channel. F(1) has five subunits: alpha(3), beta(3), gamma(1), delta(1), epsilon(1). F(0) has three main subunits: a(1), b(2) and c(10-14). The alpha and beta chains form an alternating ring which encloses part of the gamma chain. F(1) is attached to F(0) by a central stalk formed by the gamma and epsilon chains, while a peripheral stalk is formed by the delta and b chains.</text>
</comment>
<dbReference type="PANTHER" id="PTHR33445:SF1">
    <property type="entry name" value="ATP SYNTHASE SUBUNIT B"/>
    <property type="match status" value="1"/>
</dbReference>
<evidence type="ECO:0000256" key="15">
    <source>
        <dbReference type="SAM" id="Coils"/>
    </source>
</evidence>
<feature type="coiled-coil region" evidence="15">
    <location>
        <begin position="46"/>
        <end position="146"/>
    </location>
</feature>
<keyword evidence="8 13" id="KW-0406">Ion transport</keyword>
<evidence type="ECO:0000256" key="3">
    <source>
        <dbReference type="ARBA" id="ARBA00022475"/>
    </source>
</evidence>
<dbReference type="RefSeq" id="WP_163578481.1">
    <property type="nucleotide sequence ID" value="NZ_JBHUMW010000021.1"/>
</dbReference>
<evidence type="ECO:0000256" key="7">
    <source>
        <dbReference type="ARBA" id="ARBA00022989"/>
    </source>
</evidence>
<keyword evidence="3 13" id="KW-1003">Cell membrane</keyword>
<comment type="function">
    <text evidence="11 13">F(1)F(0) ATP synthase produces ATP from ADP in the presence of a proton or sodium gradient. F-type ATPases consist of two structural domains, F(1) containing the extramembraneous catalytic core and F(0) containing the membrane proton channel, linked together by a central stalk and a peripheral stalk. During catalysis, ATP synthesis in the catalytic domain of F(1) is coupled via a rotary mechanism of the central stalk subunits to proton translocation.</text>
</comment>
<evidence type="ECO:0000256" key="13">
    <source>
        <dbReference type="HAMAP-Rule" id="MF_01398"/>
    </source>
</evidence>
<dbReference type="InterPro" id="IPR002146">
    <property type="entry name" value="ATP_synth_b/b'su_bac/chlpt"/>
</dbReference>
<dbReference type="InterPro" id="IPR005864">
    <property type="entry name" value="ATP_synth_F0_bsu_bac"/>
</dbReference>
<dbReference type="SUPFAM" id="SSF81573">
    <property type="entry name" value="F1F0 ATP synthase subunit B, membrane domain"/>
    <property type="match status" value="1"/>
</dbReference>
<evidence type="ECO:0000256" key="8">
    <source>
        <dbReference type="ARBA" id="ARBA00023065"/>
    </source>
</evidence>
<reference evidence="16 17" key="1">
    <citation type="submission" date="2019-10" db="EMBL/GenBank/DDBJ databases">
        <title>Gracilibacillus salitolerans sp. nov., a moderate halophile isolated from a saline soil in northwest China.</title>
        <authorList>
            <person name="Gan L."/>
        </authorList>
    </citation>
    <scope>NUCLEOTIDE SEQUENCE [LARGE SCALE GENOMIC DNA]</scope>
    <source>
        <strain evidence="16 17">TP2-8</strain>
    </source>
</reference>
<dbReference type="GO" id="GO:0045259">
    <property type="term" value="C:proton-transporting ATP synthase complex"/>
    <property type="evidence" value="ECO:0007669"/>
    <property type="project" value="UniProtKB-KW"/>
</dbReference>
<sequence>MQLLAGGLVIQAADIGGLRGGDMAFAIISFLVLLALLKKFAWGPLMNKMEERENHIANEIDTAEKNRAEAEKAAREANEQLKATRQEAQQIIEDAKKAGTEQERAIIEAANEAAARIKKSAEEDIAREKEKAVEALQAQVATLSVQIATKVIEKEINAEDQEQLISEYIKEVGEEQ</sequence>
<dbReference type="GO" id="GO:0005886">
    <property type="term" value="C:plasma membrane"/>
    <property type="evidence" value="ECO:0007669"/>
    <property type="project" value="UniProtKB-SubCell"/>
</dbReference>
<dbReference type="CDD" id="cd06503">
    <property type="entry name" value="ATP-synt_Fo_b"/>
    <property type="match status" value="1"/>
</dbReference>
<keyword evidence="9 13" id="KW-0472">Membrane</keyword>
<dbReference type="GO" id="GO:0046961">
    <property type="term" value="F:proton-transporting ATPase activity, rotational mechanism"/>
    <property type="evidence" value="ECO:0007669"/>
    <property type="project" value="TreeGrafter"/>
</dbReference>
<dbReference type="GO" id="GO:0046933">
    <property type="term" value="F:proton-transporting ATP synthase activity, rotational mechanism"/>
    <property type="evidence" value="ECO:0007669"/>
    <property type="project" value="UniProtKB-UniRule"/>
</dbReference>
<keyword evidence="15" id="KW-0175">Coiled coil</keyword>
<dbReference type="PANTHER" id="PTHR33445">
    <property type="entry name" value="ATP SYNTHASE SUBUNIT B', CHLOROPLASTIC"/>
    <property type="match status" value="1"/>
</dbReference>
<evidence type="ECO:0000256" key="2">
    <source>
        <dbReference type="ARBA" id="ARBA00022448"/>
    </source>
</evidence>
<dbReference type="InterPro" id="IPR050059">
    <property type="entry name" value="ATP_synthase_B_chain"/>
</dbReference>
<evidence type="ECO:0000256" key="11">
    <source>
        <dbReference type="ARBA" id="ARBA00025198"/>
    </source>
</evidence>
<dbReference type="HAMAP" id="MF_01398">
    <property type="entry name" value="ATP_synth_b_bprime"/>
    <property type="match status" value="1"/>
</dbReference>
<protein>
    <recommendedName>
        <fullName evidence="13">ATP synthase subunit b</fullName>
    </recommendedName>
    <alternativeName>
        <fullName evidence="13">ATP synthase F(0) sector subunit b</fullName>
    </alternativeName>
    <alternativeName>
        <fullName evidence="13">ATPase subunit I</fullName>
    </alternativeName>
    <alternativeName>
        <fullName evidence="13">F-type ATPase subunit b</fullName>
        <shortName evidence="13">F-ATPase subunit b</shortName>
    </alternativeName>
</protein>
<accession>A0A6N7QZH2</accession>
<dbReference type="Gene3D" id="6.10.250.1580">
    <property type="match status" value="1"/>
</dbReference>
<evidence type="ECO:0000256" key="12">
    <source>
        <dbReference type="ARBA" id="ARBA00037847"/>
    </source>
</evidence>
<evidence type="ECO:0000256" key="6">
    <source>
        <dbReference type="ARBA" id="ARBA00022781"/>
    </source>
</evidence>
<evidence type="ECO:0000256" key="4">
    <source>
        <dbReference type="ARBA" id="ARBA00022547"/>
    </source>
</evidence>
<proteinExistence type="inferred from homology"/>
<evidence type="ECO:0000256" key="10">
    <source>
        <dbReference type="ARBA" id="ARBA00023310"/>
    </source>
</evidence>
<gene>
    <name evidence="13 16" type="primary">atpF</name>
    <name evidence="16" type="ORF">GH885_07095</name>
</gene>
<dbReference type="AlphaFoldDB" id="A0A6N7QZH2"/>
<keyword evidence="2 13" id="KW-0813">Transport</keyword>
<dbReference type="InterPro" id="IPR028987">
    <property type="entry name" value="ATP_synth_B-like_membr_sf"/>
</dbReference>
<dbReference type="GO" id="GO:0012505">
    <property type="term" value="C:endomembrane system"/>
    <property type="evidence" value="ECO:0007669"/>
    <property type="project" value="UniProtKB-SubCell"/>
</dbReference>
<evidence type="ECO:0000313" key="16">
    <source>
        <dbReference type="EMBL" id="MRI66110.1"/>
    </source>
</evidence>
<keyword evidence="7 13" id="KW-1133">Transmembrane helix</keyword>
<keyword evidence="10 13" id="KW-0066">ATP synthesis</keyword>